<sequence length="374" mass="42738">MAGREWISTMGENHRQYVFPSYWGVNAVRGFSSYDSYSESYNPGWQSHFNYWDQEEQLRHQPPPSPMQVAPQTTNSGMSFEDIAKSLALATLRFQQNTSANFQETRENIQLLGNQISQLAMAIDKLAVQTSQGLPSQTDTHPIENLSAMTPQSGTELHMIEQAPMDTKEDKKTLEDTESQDKEVESDLIPVPSANICVLPTPYRMSKLKEDEKRILNTSLKVKINTPVLELKALPYHLQCLYLGVSEILSNNIIFQGLVKEQYELKLDENESLRNCKEKTKRFYDFMFSKKLFEVEKKVLFYNVRLELIPGKLSSWLGRFESVNTFPHGVAKLKSLDMRQILKVNGHRSKSFLGGDNVTIIIGIVLISLQQLTY</sequence>
<name>A0AAW2Q2F8_SESRA</name>
<accession>A0AAW2Q2F8</accession>
<feature type="region of interest" description="Disordered" evidence="1">
    <location>
        <begin position="165"/>
        <end position="186"/>
    </location>
</feature>
<protein>
    <submittedName>
        <fullName evidence="2">Uncharacterized protein</fullName>
    </submittedName>
</protein>
<organism evidence="2">
    <name type="scientific">Sesamum radiatum</name>
    <name type="common">Black benniseed</name>
    <dbReference type="NCBI Taxonomy" id="300843"/>
    <lineage>
        <taxon>Eukaryota</taxon>
        <taxon>Viridiplantae</taxon>
        <taxon>Streptophyta</taxon>
        <taxon>Embryophyta</taxon>
        <taxon>Tracheophyta</taxon>
        <taxon>Spermatophyta</taxon>
        <taxon>Magnoliopsida</taxon>
        <taxon>eudicotyledons</taxon>
        <taxon>Gunneridae</taxon>
        <taxon>Pentapetalae</taxon>
        <taxon>asterids</taxon>
        <taxon>lamiids</taxon>
        <taxon>Lamiales</taxon>
        <taxon>Pedaliaceae</taxon>
        <taxon>Sesamum</taxon>
    </lineage>
</organism>
<proteinExistence type="predicted"/>
<feature type="compositionally biased region" description="Basic and acidic residues" evidence="1">
    <location>
        <begin position="166"/>
        <end position="185"/>
    </location>
</feature>
<dbReference type="AlphaFoldDB" id="A0AAW2Q2F8"/>
<reference evidence="2" key="1">
    <citation type="submission" date="2020-06" db="EMBL/GenBank/DDBJ databases">
        <authorList>
            <person name="Li T."/>
            <person name="Hu X."/>
            <person name="Zhang T."/>
            <person name="Song X."/>
            <person name="Zhang H."/>
            <person name="Dai N."/>
            <person name="Sheng W."/>
            <person name="Hou X."/>
            <person name="Wei L."/>
        </authorList>
    </citation>
    <scope>NUCLEOTIDE SEQUENCE</scope>
    <source>
        <strain evidence="2">G02</strain>
        <tissue evidence="2">Leaf</tissue>
    </source>
</reference>
<gene>
    <name evidence="2" type="ORF">Sradi_3861500</name>
</gene>
<comment type="caution">
    <text evidence="2">The sequence shown here is derived from an EMBL/GenBank/DDBJ whole genome shotgun (WGS) entry which is preliminary data.</text>
</comment>
<dbReference type="EMBL" id="JACGWJ010000016">
    <property type="protein sequence ID" value="KAL0361770.1"/>
    <property type="molecule type" value="Genomic_DNA"/>
</dbReference>
<reference evidence="2" key="2">
    <citation type="journal article" date="2024" name="Plant">
        <title>Genomic evolution and insights into agronomic trait innovations of Sesamum species.</title>
        <authorList>
            <person name="Miao H."/>
            <person name="Wang L."/>
            <person name="Qu L."/>
            <person name="Liu H."/>
            <person name="Sun Y."/>
            <person name="Le M."/>
            <person name="Wang Q."/>
            <person name="Wei S."/>
            <person name="Zheng Y."/>
            <person name="Lin W."/>
            <person name="Duan Y."/>
            <person name="Cao H."/>
            <person name="Xiong S."/>
            <person name="Wang X."/>
            <person name="Wei L."/>
            <person name="Li C."/>
            <person name="Ma Q."/>
            <person name="Ju M."/>
            <person name="Zhao R."/>
            <person name="Li G."/>
            <person name="Mu C."/>
            <person name="Tian Q."/>
            <person name="Mei H."/>
            <person name="Zhang T."/>
            <person name="Gao T."/>
            <person name="Zhang H."/>
        </authorList>
    </citation>
    <scope>NUCLEOTIDE SEQUENCE</scope>
    <source>
        <strain evidence="2">G02</strain>
    </source>
</reference>
<evidence type="ECO:0000256" key="1">
    <source>
        <dbReference type="SAM" id="MobiDB-lite"/>
    </source>
</evidence>
<evidence type="ECO:0000313" key="2">
    <source>
        <dbReference type="EMBL" id="KAL0361770.1"/>
    </source>
</evidence>